<dbReference type="AlphaFoldDB" id="A0ABD2PB48"/>
<proteinExistence type="predicted"/>
<feature type="compositionally biased region" description="Basic and acidic residues" evidence="1">
    <location>
        <begin position="24"/>
        <end position="33"/>
    </location>
</feature>
<organism evidence="2 3">
    <name type="scientific">Cryptolaemus montrouzieri</name>
    <dbReference type="NCBI Taxonomy" id="559131"/>
    <lineage>
        <taxon>Eukaryota</taxon>
        <taxon>Metazoa</taxon>
        <taxon>Ecdysozoa</taxon>
        <taxon>Arthropoda</taxon>
        <taxon>Hexapoda</taxon>
        <taxon>Insecta</taxon>
        <taxon>Pterygota</taxon>
        <taxon>Neoptera</taxon>
        <taxon>Endopterygota</taxon>
        <taxon>Coleoptera</taxon>
        <taxon>Polyphaga</taxon>
        <taxon>Cucujiformia</taxon>
        <taxon>Coccinelloidea</taxon>
        <taxon>Coccinellidae</taxon>
        <taxon>Scymninae</taxon>
        <taxon>Scymnini</taxon>
        <taxon>Cryptolaemus</taxon>
    </lineage>
</organism>
<evidence type="ECO:0000313" key="2">
    <source>
        <dbReference type="EMBL" id="KAL3287886.1"/>
    </source>
</evidence>
<accession>A0ABD2PB48</accession>
<dbReference type="EMBL" id="JABFTP020000185">
    <property type="protein sequence ID" value="KAL3287886.1"/>
    <property type="molecule type" value="Genomic_DNA"/>
</dbReference>
<feature type="compositionally biased region" description="Low complexity" evidence="1">
    <location>
        <begin position="42"/>
        <end position="76"/>
    </location>
</feature>
<evidence type="ECO:0000256" key="1">
    <source>
        <dbReference type="SAM" id="MobiDB-lite"/>
    </source>
</evidence>
<dbReference type="Proteomes" id="UP001516400">
    <property type="component" value="Unassembled WGS sequence"/>
</dbReference>
<protein>
    <submittedName>
        <fullName evidence="2">Uncharacterized protein</fullName>
    </submittedName>
</protein>
<keyword evidence="3" id="KW-1185">Reference proteome</keyword>
<comment type="caution">
    <text evidence="2">The sequence shown here is derived from an EMBL/GenBank/DDBJ whole genome shotgun (WGS) entry which is preliminary data.</text>
</comment>
<name>A0ABD2PB48_9CUCU</name>
<sequence>MENTSNCVIESLPGDRQGMSGAGARHDSIRDVGGRVLRRRAPVAQTATAPQQTRTRTSPVDGAAQETQQALTQAGLPRQRMKWTWFMNE</sequence>
<gene>
    <name evidence="2" type="ORF">HHI36_002344</name>
</gene>
<evidence type="ECO:0000313" key="3">
    <source>
        <dbReference type="Proteomes" id="UP001516400"/>
    </source>
</evidence>
<feature type="region of interest" description="Disordered" evidence="1">
    <location>
        <begin position="1"/>
        <end position="76"/>
    </location>
</feature>
<reference evidence="2 3" key="1">
    <citation type="journal article" date="2021" name="BMC Biol.">
        <title>Horizontally acquired antibacterial genes associated with adaptive radiation of ladybird beetles.</title>
        <authorList>
            <person name="Li H.S."/>
            <person name="Tang X.F."/>
            <person name="Huang Y.H."/>
            <person name="Xu Z.Y."/>
            <person name="Chen M.L."/>
            <person name="Du X.Y."/>
            <person name="Qiu B.Y."/>
            <person name="Chen P.T."/>
            <person name="Zhang W."/>
            <person name="Slipinski A."/>
            <person name="Escalona H.E."/>
            <person name="Waterhouse R.M."/>
            <person name="Zwick A."/>
            <person name="Pang H."/>
        </authorList>
    </citation>
    <scope>NUCLEOTIDE SEQUENCE [LARGE SCALE GENOMIC DNA]</scope>
    <source>
        <strain evidence="2">SYSU2018</strain>
    </source>
</reference>